<dbReference type="GO" id="GO:0003700">
    <property type="term" value="F:DNA-binding transcription factor activity"/>
    <property type="evidence" value="ECO:0007669"/>
    <property type="project" value="TreeGrafter"/>
</dbReference>
<dbReference type="InterPro" id="IPR036271">
    <property type="entry name" value="Tet_transcr_reg_TetR-rel_C_sf"/>
</dbReference>
<keyword evidence="3" id="KW-0804">Transcription</keyword>
<evidence type="ECO:0000259" key="5">
    <source>
        <dbReference type="PROSITE" id="PS50977"/>
    </source>
</evidence>
<evidence type="ECO:0000256" key="1">
    <source>
        <dbReference type="ARBA" id="ARBA00023015"/>
    </source>
</evidence>
<feature type="DNA-binding region" description="H-T-H motif" evidence="4">
    <location>
        <begin position="24"/>
        <end position="43"/>
    </location>
</feature>
<accession>A0A233RFN6</accession>
<gene>
    <name evidence="6" type="ORF">B6S08_01255</name>
</gene>
<evidence type="ECO:0000313" key="6">
    <source>
        <dbReference type="EMBL" id="OXY82196.1"/>
    </source>
</evidence>
<dbReference type="PROSITE" id="PS50977">
    <property type="entry name" value="HTH_TETR_2"/>
    <property type="match status" value="1"/>
</dbReference>
<comment type="caution">
    <text evidence="6">The sequence shown here is derived from an EMBL/GenBank/DDBJ whole genome shotgun (WGS) entry which is preliminary data.</text>
</comment>
<dbReference type="AlphaFoldDB" id="A0A233RFN6"/>
<dbReference type="Gene3D" id="1.10.357.10">
    <property type="entry name" value="Tetracycline Repressor, domain 2"/>
    <property type="match status" value="1"/>
</dbReference>
<keyword evidence="1" id="KW-0805">Transcription regulation</keyword>
<dbReference type="GO" id="GO:0000976">
    <property type="term" value="F:transcription cis-regulatory region binding"/>
    <property type="evidence" value="ECO:0007669"/>
    <property type="project" value="TreeGrafter"/>
</dbReference>
<feature type="domain" description="HTH tetR-type" evidence="5">
    <location>
        <begin position="1"/>
        <end position="61"/>
    </location>
</feature>
<dbReference type="InterPro" id="IPR050109">
    <property type="entry name" value="HTH-type_TetR-like_transc_reg"/>
</dbReference>
<reference evidence="6 7" key="1">
    <citation type="submission" date="2017-08" db="EMBL/GenBank/DDBJ databases">
        <title>A Genome Sequence of Oceanimonas doudoroffii ATCC 27123T.</title>
        <authorList>
            <person name="Brennan M.A."/>
            <person name="Maclea K.S."/>
            <person name="Mcclelland W.D."/>
            <person name="Trachtenberg A.M."/>
        </authorList>
    </citation>
    <scope>NUCLEOTIDE SEQUENCE [LARGE SCALE GENOMIC DNA]</scope>
    <source>
        <strain evidence="6 7">ATCC 27123</strain>
    </source>
</reference>
<dbReference type="FunFam" id="1.10.10.60:FF:000141">
    <property type="entry name" value="TetR family transcriptional regulator"/>
    <property type="match status" value="1"/>
</dbReference>
<name>A0A233RFN6_9GAMM</name>
<dbReference type="SUPFAM" id="SSF46689">
    <property type="entry name" value="Homeodomain-like"/>
    <property type="match status" value="1"/>
</dbReference>
<evidence type="ECO:0000256" key="3">
    <source>
        <dbReference type="ARBA" id="ARBA00023163"/>
    </source>
</evidence>
<protein>
    <submittedName>
        <fullName evidence="6">TetR family transcriptional regulator</fullName>
    </submittedName>
</protein>
<sequence>MSKRDDILNTAERLFYRQGFHGTGIDQIVREAGVTPRTLYRHFPSKEQLVIAVLQQRETRFLSRLTRSADDARDDCLAIFDELEQWFAQEGEKGCLFLRALGEYSHKDATITELALTHKRRELECLCRQLDDDTPERLRDRAESLMLLLEGAVSRAPVIGGAAAAQQARQLAARLLAGHGG</sequence>
<dbReference type="OrthoDB" id="116240at2"/>
<dbReference type="SUPFAM" id="SSF48498">
    <property type="entry name" value="Tetracyclin repressor-like, C-terminal domain"/>
    <property type="match status" value="1"/>
</dbReference>
<dbReference type="InterPro" id="IPR009057">
    <property type="entry name" value="Homeodomain-like_sf"/>
</dbReference>
<dbReference type="InterPro" id="IPR001647">
    <property type="entry name" value="HTH_TetR"/>
</dbReference>
<organism evidence="6 7">
    <name type="scientific">Oceanimonas doudoroffii</name>
    <dbReference type="NCBI Taxonomy" id="84158"/>
    <lineage>
        <taxon>Bacteria</taxon>
        <taxon>Pseudomonadati</taxon>
        <taxon>Pseudomonadota</taxon>
        <taxon>Gammaproteobacteria</taxon>
        <taxon>Aeromonadales</taxon>
        <taxon>Aeromonadaceae</taxon>
        <taxon>Oceanimonas</taxon>
    </lineage>
</organism>
<keyword evidence="2 4" id="KW-0238">DNA-binding</keyword>
<proteinExistence type="predicted"/>
<evidence type="ECO:0000313" key="7">
    <source>
        <dbReference type="Proteomes" id="UP000242757"/>
    </source>
</evidence>
<dbReference type="PRINTS" id="PR00455">
    <property type="entry name" value="HTHTETR"/>
</dbReference>
<dbReference type="Pfam" id="PF00440">
    <property type="entry name" value="TetR_N"/>
    <property type="match status" value="1"/>
</dbReference>
<dbReference type="RefSeq" id="WP_094198975.1">
    <property type="nucleotide sequence ID" value="NZ_NBIM01000001.1"/>
</dbReference>
<evidence type="ECO:0000256" key="4">
    <source>
        <dbReference type="PROSITE-ProRule" id="PRU00335"/>
    </source>
</evidence>
<dbReference type="EMBL" id="NBIM01000001">
    <property type="protein sequence ID" value="OXY82196.1"/>
    <property type="molecule type" value="Genomic_DNA"/>
</dbReference>
<evidence type="ECO:0000256" key="2">
    <source>
        <dbReference type="ARBA" id="ARBA00023125"/>
    </source>
</evidence>
<keyword evidence="7" id="KW-1185">Reference proteome</keyword>
<dbReference type="Proteomes" id="UP000242757">
    <property type="component" value="Unassembled WGS sequence"/>
</dbReference>
<dbReference type="PANTHER" id="PTHR30055:SF200">
    <property type="entry name" value="HTH-TYPE TRANSCRIPTIONAL REPRESSOR BDCR"/>
    <property type="match status" value="1"/>
</dbReference>
<dbReference type="PANTHER" id="PTHR30055">
    <property type="entry name" value="HTH-TYPE TRANSCRIPTIONAL REGULATOR RUTR"/>
    <property type="match status" value="1"/>
</dbReference>